<keyword evidence="7 11" id="KW-0408">Iron</keyword>
<evidence type="ECO:0000256" key="7">
    <source>
        <dbReference type="ARBA" id="ARBA00023004"/>
    </source>
</evidence>
<evidence type="ECO:0000256" key="2">
    <source>
        <dbReference type="ARBA" id="ARBA00022448"/>
    </source>
</evidence>
<dbReference type="InterPro" id="IPR033412">
    <property type="entry name" value="PFOR_II"/>
</dbReference>
<accession>A0A9D1HT32</accession>
<dbReference type="Pfam" id="PF10371">
    <property type="entry name" value="EKR"/>
    <property type="match status" value="1"/>
</dbReference>
<dbReference type="PANTHER" id="PTHR32154:SF0">
    <property type="entry name" value="PYRUVATE-FLAVODOXIN OXIDOREDUCTASE-RELATED"/>
    <property type="match status" value="1"/>
</dbReference>
<organism evidence="13 14">
    <name type="scientific">Candidatus Fimihabitans intestinipullorum</name>
    <dbReference type="NCBI Taxonomy" id="2840820"/>
    <lineage>
        <taxon>Bacteria</taxon>
        <taxon>Bacillati</taxon>
        <taxon>Mycoplasmatota</taxon>
        <taxon>Mycoplasmatota incertae sedis</taxon>
        <taxon>Candidatus Fimihabitans</taxon>
    </lineage>
</organism>
<dbReference type="InterPro" id="IPR050722">
    <property type="entry name" value="Pyruvate:ferred/Flavod_OxRd"/>
</dbReference>
<evidence type="ECO:0000256" key="1">
    <source>
        <dbReference type="ARBA" id="ARBA00009032"/>
    </source>
</evidence>
<dbReference type="SUPFAM" id="SSF52518">
    <property type="entry name" value="Thiamin diphosphate-binding fold (THDP-binding)"/>
    <property type="match status" value="2"/>
</dbReference>
<comment type="caution">
    <text evidence="13">The sequence shown here is derived from an EMBL/GenBank/DDBJ whole genome shotgun (WGS) entry which is preliminary data.</text>
</comment>
<evidence type="ECO:0000256" key="9">
    <source>
        <dbReference type="PIRNR" id="PIRNR000159"/>
    </source>
</evidence>
<dbReference type="InterPro" id="IPR002880">
    <property type="entry name" value="Pyrv_Fd/Flavodoxin_OxRdtase_N"/>
</dbReference>
<feature type="binding site" evidence="11">
    <location>
        <position position="740"/>
    </location>
    <ligand>
        <name>[4Fe-4S] cluster</name>
        <dbReference type="ChEBI" id="CHEBI:49883"/>
        <label>1</label>
    </ligand>
</feature>
<dbReference type="PIRSF" id="PIRSF000159">
    <property type="entry name" value="NifJ"/>
    <property type="match status" value="1"/>
</dbReference>
<sequence>MTKLRTMDGNEACSRIAYLFTEVAGIYPITPSSPMAEHVDEWANAGMKNMFGEPVKIVEMQSEAGAAGMIHGALQAGCLATTFTASQGLLLMIPNMYKMAGEMLPCVMHVAARSLSTHALSIFGDHQDIYATRMTGFAMLASSSVEQASDMAAIAHLSAIKSELPFLHFFDGFRTSHELSKIEVLEKDDILPLVDQEALQKFRNRRMNIARPATRGTAQNDDIYFQATEVRNPYYDRLPFIVDEYMKKINEIRKTNYHPFVYYGSKKADRVIVAMGSVCETIKETIDDLNQKGYSIGLIEVHLYRPFSAEYFKKVLPETVSHVAVLDRTKEAGSIGEPLYLDVRSILPEHITVVGGRYGLSSKNTTPAQIKAVFDMLENPRHNFTIGIEDDVTHLSLPLEDYHTNRAKEMLIYGYGSDGMVSASKSILKLIGDETDQYVQGYFQYDSKKSGGVTVGHLRFSSDPIRSTYYVENPYFVVVTKDSYLQEFDCFSGLCDRGIVLLNTDRTKEELLNFLPEKTKALFQKRNITLYTINAYEIARKVGLGNKISTIMESAIMHIASILDPALANQKMKEYVKQRFFKKGEEVVAANIDAIDRAVDHLEKVNIPNDTYIVEVDMDSNDIYDAMKERLGNQLPTSAFLKTPDGTFRAGTSALEKRELSDTVPSYIPENCIQCNQCSIVCPHGVIRPYLLTEEEYQAAPDYVKEKCKKAIGKGLESYYSTIAISIADCTGCGLCMKTCPGMRGALALIRKRYQEQKDQKEQERFNYLEENVTEKDLVNLYTIKGSQLVKPKFEFSGACAGCGETPYLKLLTQLFGDHMMIANATGCSSIYGGSAPTTPYKVPWASSLFEDNAEYGYGMKVATEVRRNYIKQYMETHLDENKELYQKWLDHMEQPQITREVYDVLKKDTPEGLKPYMDDIIAPSVWMIGGDGWAYDIGYGGIDHILSSQSNVNILVLDSQVYSNTGGQASKASPKGSIAAFASHGKDVPKKDLARIAMCTPNVYVAQVSMGANPMQVIRAMKEAEEHQGPSMILAYSPCISHGIRGGMENSMDSSKMATACGYYPIFRYQPETKKFTLDSKQVNFDLYQNYLETQNRYRMLKVVNKEKAEQLLHQNKEEAIERFEYYQSLEQKSQNNE</sequence>
<dbReference type="Pfam" id="PF01855">
    <property type="entry name" value="POR_N"/>
    <property type="match status" value="1"/>
</dbReference>
<feature type="domain" description="4Fe-4S ferredoxin-type" evidence="12">
    <location>
        <begin position="663"/>
        <end position="692"/>
    </location>
</feature>
<keyword evidence="8 11" id="KW-0411">Iron-sulfur</keyword>
<protein>
    <submittedName>
        <fullName evidence="13">Pyruvate:ferredoxin (Flavodoxin) oxidoreductase</fullName>
    </submittedName>
</protein>
<dbReference type="GO" id="GO:0030976">
    <property type="term" value="F:thiamine pyrophosphate binding"/>
    <property type="evidence" value="ECO:0007669"/>
    <property type="project" value="InterPro"/>
</dbReference>
<gene>
    <name evidence="13" type="primary">nifJ</name>
    <name evidence="13" type="ORF">IAD49_00285</name>
</gene>
<dbReference type="InterPro" id="IPR017896">
    <property type="entry name" value="4Fe4S_Fe-S-bd"/>
</dbReference>
<dbReference type="InterPro" id="IPR029061">
    <property type="entry name" value="THDP-binding"/>
</dbReference>
<name>A0A9D1HT32_9BACT</name>
<dbReference type="PANTHER" id="PTHR32154">
    <property type="entry name" value="PYRUVATE-FLAVODOXIN OXIDOREDUCTASE-RELATED"/>
    <property type="match status" value="1"/>
</dbReference>
<keyword evidence="13" id="KW-0670">Pyruvate</keyword>
<evidence type="ECO:0000256" key="3">
    <source>
        <dbReference type="ARBA" id="ARBA00022485"/>
    </source>
</evidence>
<dbReference type="GO" id="GO:0016903">
    <property type="term" value="F:oxidoreductase activity, acting on the aldehyde or oxo group of donors"/>
    <property type="evidence" value="ECO:0007669"/>
    <property type="project" value="InterPro"/>
</dbReference>
<dbReference type="SUPFAM" id="SSF52922">
    <property type="entry name" value="TK C-terminal domain-like"/>
    <property type="match status" value="1"/>
</dbReference>
<evidence type="ECO:0000256" key="6">
    <source>
        <dbReference type="ARBA" id="ARBA00023002"/>
    </source>
</evidence>
<dbReference type="SUPFAM" id="SSF53323">
    <property type="entry name" value="Pyruvate-ferredoxin oxidoreductase, PFOR, domain III"/>
    <property type="match status" value="1"/>
</dbReference>
<feature type="binding site" evidence="11">
    <location>
        <position position="803"/>
    </location>
    <ligand>
        <name>[4Fe-4S] cluster</name>
        <dbReference type="ChEBI" id="CHEBI:49883"/>
        <label>3</label>
    </ligand>
</feature>
<dbReference type="GO" id="GO:0022900">
    <property type="term" value="P:electron transport chain"/>
    <property type="evidence" value="ECO:0007669"/>
    <property type="project" value="InterPro"/>
</dbReference>
<dbReference type="InterPro" id="IPR009014">
    <property type="entry name" value="Transketo_C/PFOR_II"/>
</dbReference>
<keyword evidence="4 11" id="KW-0479">Metal-binding</keyword>
<reference evidence="13" key="2">
    <citation type="journal article" date="2021" name="PeerJ">
        <title>Extensive microbial diversity within the chicken gut microbiome revealed by metagenomics and culture.</title>
        <authorList>
            <person name="Gilroy R."/>
            <person name="Ravi A."/>
            <person name="Getino M."/>
            <person name="Pursley I."/>
            <person name="Horton D.L."/>
            <person name="Alikhan N.F."/>
            <person name="Baker D."/>
            <person name="Gharbi K."/>
            <person name="Hall N."/>
            <person name="Watson M."/>
            <person name="Adriaenssens E.M."/>
            <person name="Foster-Nyarko E."/>
            <person name="Jarju S."/>
            <person name="Secka A."/>
            <person name="Antonio M."/>
            <person name="Oren A."/>
            <person name="Chaudhuri R.R."/>
            <person name="La Ragione R."/>
            <person name="Hildebrand F."/>
            <person name="Pallen M.J."/>
        </authorList>
    </citation>
    <scope>NUCLEOTIDE SEQUENCE</scope>
    <source>
        <strain evidence="13">CHK197-8231</strain>
    </source>
</reference>
<feature type="binding site" evidence="11">
    <location>
        <position position="682"/>
    </location>
    <ligand>
        <name>[4Fe-4S] cluster</name>
        <dbReference type="ChEBI" id="CHEBI:49883"/>
        <label>2</label>
    </ligand>
</feature>
<dbReference type="InterPro" id="IPR002869">
    <property type="entry name" value="Pyrv_flavodox_OxRed_cen"/>
</dbReference>
<dbReference type="PROSITE" id="PS51379">
    <property type="entry name" value="4FE4S_FER_2"/>
    <property type="match status" value="2"/>
</dbReference>
<evidence type="ECO:0000313" key="14">
    <source>
        <dbReference type="Proteomes" id="UP000824087"/>
    </source>
</evidence>
<feature type="binding site" evidence="11">
    <location>
        <position position="730"/>
    </location>
    <ligand>
        <name>[4Fe-4S] cluster</name>
        <dbReference type="ChEBI" id="CHEBI:49883"/>
        <label>2</label>
    </ligand>
</feature>
<dbReference type="Gene3D" id="3.40.50.920">
    <property type="match status" value="1"/>
</dbReference>
<feature type="binding site" evidence="11">
    <location>
        <position position="828"/>
    </location>
    <ligand>
        <name>[4Fe-4S] cluster</name>
        <dbReference type="ChEBI" id="CHEBI:49883"/>
        <label>3</label>
    </ligand>
</feature>
<feature type="site" description="Important for catalytic activity" evidence="10">
    <location>
        <position position="63"/>
    </location>
</feature>
<dbReference type="SUPFAM" id="SSF54862">
    <property type="entry name" value="4Fe-4S ferredoxins"/>
    <property type="match status" value="1"/>
</dbReference>
<dbReference type="GO" id="GO:0006979">
    <property type="term" value="P:response to oxidative stress"/>
    <property type="evidence" value="ECO:0007669"/>
    <property type="project" value="TreeGrafter"/>
</dbReference>
<dbReference type="Pfam" id="PF12838">
    <property type="entry name" value="Fer4_7"/>
    <property type="match status" value="1"/>
</dbReference>
<dbReference type="Pfam" id="PF02775">
    <property type="entry name" value="TPP_enzyme_C"/>
    <property type="match status" value="1"/>
</dbReference>
<evidence type="ECO:0000256" key="11">
    <source>
        <dbReference type="PIRSR" id="PIRSR000159-50"/>
    </source>
</evidence>
<proteinExistence type="inferred from homology"/>
<dbReference type="CDD" id="cd07034">
    <property type="entry name" value="TPP_PYR_PFOR_IOR-alpha_like"/>
    <property type="match status" value="1"/>
</dbReference>
<reference evidence="13" key="1">
    <citation type="submission" date="2020-10" db="EMBL/GenBank/DDBJ databases">
        <authorList>
            <person name="Gilroy R."/>
        </authorList>
    </citation>
    <scope>NUCLEOTIDE SEQUENCE</scope>
    <source>
        <strain evidence="13">CHK197-8231</strain>
    </source>
</reference>
<dbReference type="InterPro" id="IPR019752">
    <property type="entry name" value="Pyrv/ketoisovalerate_OxRed_cat"/>
</dbReference>
<dbReference type="NCBIfam" id="TIGR02176">
    <property type="entry name" value="pyruv_ox_red"/>
    <property type="match status" value="1"/>
</dbReference>
<evidence type="ECO:0000256" key="8">
    <source>
        <dbReference type="ARBA" id="ARBA00023014"/>
    </source>
</evidence>
<keyword evidence="2 9" id="KW-0813">Transport</keyword>
<evidence type="ECO:0000256" key="4">
    <source>
        <dbReference type="ARBA" id="ARBA00022723"/>
    </source>
</evidence>
<dbReference type="InterPro" id="IPR011766">
    <property type="entry name" value="TPP_enzyme_TPP-bd"/>
</dbReference>
<dbReference type="FunFam" id="3.40.50.920:FF:000007">
    <property type="entry name" value="Pyruvate:ferredoxin (Flavodoxin) oxidoreductase"/>
    <property type="match status" value="1"/>
</dbReference>
<comment type="similarity">
    <text evidence="1 9">Belongs to the pyruvate:ferredoxin/flavodoxin oxidoreductase family.</text>
</comment>
<feature type="site" description="Important for catalytic activity" evidence="10">
    <location>
        <position position="965"/>
    </location>
</feature>
<evidence type="ECO:0000256" key="5">
    <source>
        <dbReference type="ARBA" id="ARBA00022982"/>
    </source>
</evidence>
<dbReference type="Gene3D" id="3.40.50.970">
    <property type="match status" value="2"/>
</dbReference>
<dbReference type="SMART" id="SM00890">
    <property type="entry name" value="EKR"/>
    <property type="match status" value="1"/>
</dbReference>
<comment type="cofactor">
    <cofactor evidence="11">
        <name>[4Fe-4S] cluster</name>
        <dbReference type="ChEBI" id="CHEBI:49883"/>
    </cofactor>
    <text evidence="11">Binds 3 [4Fe-4S] clusters per subunit.</text>
</comment>
<evidence type="ECO:0000313" key="13">
    <source>
        <dbReference type="EMBL" id="HIU22009.1"/>
    </source>
</evidence>
<feature type="domain" description="4Fe-4S ferredoxin-type" evidence="12">
    <location>
        <begin position="721"/>
        <end position="752"/>
    </location>
</feature>
<dbReference type="GO" id="GO:0051539">
    <property type="term" value="F:4 iron, 4 sulfur cluster binding"/>
    <property type="evidence" value="ECO:0007669"/>
    <property type="project" value="UniProtKB-KW"/>
</dbReference>
<feature type="site" description="Important for catalytic activity" evidence="10">
    <location>
        <position position="113"/>
    </location>
</feature>
<dbReference type="GO" id="GO:0005506">
    <property type="term" value="F:iron ion binding"/>
    <property type="evidence" value="ECO:0007669"/>
    <property type="project" value="InterPro"/>
</dbReference>
<evidence type="ECO:0000256" key="10">
    <source>
        <dbReference type="PIRSR" id="PIRSR000159-2"/>
    </source>
</evidence>
<evidence type="ECO:0000259" key="12">
    <source>
        <dbReference type="PROSITE" id="PS51379"/>
    </source>
</evidence>
<feature type="site" description="Important for catalytic activity" evidence="10">
    <location>
        <position position="30"/>
    </location>
</feature>
<feature type="binding site" evidence="11">
    <location>
        <position position="736"/>
    </location>
    <ligand>
        <name>[4Fe-4S] cluster</name>
        <dbReference type="ChEBI" id="CHEBI:49883"/>
        <label>2</label>
    </ligand>
</feature>
<dbReference type="Proteomes" id="UP000824087">
    <property type="component" value="Unassembled WGS sequence"/>
</dbReference>
<dbReference type="InterPro" id="IPR019456">
    <property type="entry name" value="Pyrv-flavodox_OxRtase_EKR"/>
</dbReference>
<feature type="binding site" evidence="11">
    <location>
        <position position="672"/>
    </location>
    <ligand>
        <name>[4Fe-4S] cluster</name>
        <dbReference type="ChEBI" id="CHEBI:49883"/>
        <label>1</label>
    </ligand>
</feature>
<feature type="binding site" evidence="11">
    <location>
        <position position="675"/>
    </location>
    <ligand>
        <name>[4Fe-4S] cluster</name>
        <dbReference type="ChEBI" id="CHEBI:49883"/>
        <label>1</label>
    </ligand>
</feature>
<dbReference type="Pfam" id="PF17147">
    <property type="entry name" value="PFOR_II"/>
    <property type="match status" value="1"/>
</dbReference>
<feature type="binding site" evidence="11">
    <location>
        <position position="1040"/>
    </location>
    <ligand>
        <name>[4Fe-4S] cluster</name>
        <dbReference type="ChEBI" id="CHEBI:49883"/>
        <label>3</label>
    </ligand>
</feature>
<dbReference type="EMBL" id="DVML01000003">
    <property type="protein sequence ID" value="HIU22009.1"/>
    <property type="molecule type" value="Genomic_DNA"/>
</dbReference>
<feature type="binding site" evidence="11">
    <location>
        <position position="800"/>
    </location>
    <ligand>
        <name>[4Fe-4S] cluster</name>
        <dbReference type="ChEBI" id="CHEBI:49883"/>
        <label>3</label>
    </ligand>
</feature>
<keyword evidence="6 9" id="KW-0560">Oxidoreductase</keyword>
<dbReference type="InterPro" id="IPR011895">
    <property type="entry name" value="Pyrv_flavodox_OxRed"/>
</dbReference>
<dbReference type="FunFam" id="3.40.50.970:FF:000012">
    <property type="entry name" value="Pyruvate:ferredoxin (Flavodoxin) oxidoreductase"/>
    <property type="match status" value="1"/>
</dbReference>
<keyword evidence="5 9" id="KW-0249">Electron transport</keyword>
<dbReference type="AlphaFoldDB" id="A0A9D1HT32"/>
<dbReference type="InterPro" id="IPR017900">
    <property type="entry name" value="4Fe4S_Fe_S_CS"/>
</dbReference>
<feature type="binding site" evidence="11">
    <location>
        <position position="678"/>
    </location>
    <ligand>
        <name>[4Fe-4S] cluster</name>
        <dbReference type="ChEBI" id="CHEBI:49883"/>
        <label>1</label>
    </ligand>
</feature>
<keyword evidence="3 11" id="KW-0004">4Fe-4S</keyword>
<dbReference type="Gene3D" id="3.40.920.10">
    <property type="entry name" value="Pyruvate-ferredoxin oxidoreductase, PFOR, domain III"/>
    <property type="match status" value="1"/>
</dbReference>
<dbReference type="Gene3D" id="3.30.70.20">
    <property type="match status" value="1"/>
</dbReference>
<feature type="binding site" evidence="11">
    <location>
        <position position="733"/>
    </location>
    <ligand>
        <name>[4Fe-4S] cluster</name>
        <dbReference type="ChEBI" id="CHEBI:49883"/>
        <label>2</label>
    </ligand>
</feature>
<dbReference type="PROSITE" id="PS00198">
    <property type="entry name" value="4FE4S_FER_1"/>
    <property type="match status" value="2"/>
</dbReference>
<dbReference type="Pfam" id="PF01558">
    <property type="entry name" value="POR"/>
    <property type="match status" value="1"/>
</dbReference>